<gene>
    <name evidence="6" type="ORF">AFA91_11495</name>
</gene>
<dbReference type="KEGG" id="mgo:AFA91_11495"/>
<feature type="transmembrane region" description="Helical" evidence="5">
    <location>
        <begin position="260"/>
        <end position="278"/>
    </location>
</feature>
<feature type="transmembrane region" description="Helical" evidence="5">
    <location>
        <begin position="79"/>
        <end position="98"/>
    </location>
</feature>
<feature type="transmembrane region" description="Helical" evidence="5">
    <location>
        <begin position="169"/>
        <end position="189"/>
    </location>
</feature>
<evidence type="ECO:0000313" key="6">
    <source>
        <dbReference type="EMBL" id="AKS32397.1"/>
    </source>
</evidence>
<evidence type="ECO:0000256" key="2">
    <source>
        <dbReference type="ARBA" id="ARBA00022692"/>
    </source>
</evidence>
<feature type="transmembrane region" description="Helical" evidence="5">
    <location>
        <begin position="144"/>
        <end position="163"/>
    </location>
</feature>
<feature type="transmembrane region" description="Helical" evidence="5">
    <location>
        <begin position="20"/>
        <end position="39"/>
    </location>
</feature>
<protein>
    <submittedName>
        <fullName evidence="6">C4-dicarboxylate ABC transporter</fullName>
    </submittedName>
</protein>
<dbReference type="Gene3D" id="1.50.10.150">
    <property type="entry name" value="Voltage-dependent anion channel"/>
    <property type="match status" value="1"/>
</dbReference>
<feature type="transmembrane region" description="Helical" evidence="5">
    <location>
        <begin position="284"/>
        <end position="305"/>
    </location>
</feature>
<dbReference type="GO" id="GO:0055085">
    <property type="term" value="P:transmembrane transport"/>
    <property type="evidence" value="ECO:0007669"/>
    <property type="project" value="InterPro"/>
</dbReference>
<dbReference type="InterPro" id="IPR004695">
    <property type="entry name" value="SLAC1/Mae1/Ssu1/TehA"/>
</dbReference>
<evidence type="ECO:0000256" key="3">
    <source>
        <dbReference type="ARBA" id="ARBA00022989"/>
    </source>
</evidence>
<feature type="transmembrane region" description="Helical" evidence="5">
    <location>
        <begin position="226"/>
        <end position="248"/>
    </location>
</feature>
<dbReference type="Pfam" id="PF03595">
    <property type="entry name" value="SLAC1"/>
    <property type="match status" value="1"/>
</dbReference>
<organism evidence="6 7">
    <name type="scientific">Mycolicibacterium goodii</name>
    <name type="common">Mycobacterium goodii</name>
    <dbReference type="NCBI Taxonomy" id="134601"/>
    <lineage>
        <taxon>Bacteria</taxon>
        <taxon>Bacillati</taxon>
        <taxon>Actinomycetota</taxon>
        <taxon>Actinomycetes</taxon>
        <taxon>Mycobacteriales</taxon>
        <taxon>Mycobacteriaceae</taxon>
        <taxon>Mycolicibacterium</taxon>
    </lineage>
</organism>
<keyword evidence="4 5" id="KW-0472">Membrane</keyword>
<evidence type="ECO:0000256" key="4">
    <source>
        <dbReference type="ARBA" id="ARBA00023136"/>
    </source>
</evidence>
<dbReference type="CDD" id="cd09319">
    <property type="entry name" value="TDT_like_1"/>
    <property type="match status" value="1"/>
</dbReference>
<feature type="transmembrane region" description="Helical" evidence="5">
    <location>
        <begin position="104"/>
        <end position="123"/>
    </location>
</feature>
<dbReference type="EMBL" id="CP012150">
    <property type="protein sequence ID" value="AKS32397.1"/>
    <property type="molecule type" value="Genomic_DNA"/>
</dbReference>
<evidence type="ECO:0000256" key="1">
    <source>
        <dbReference type="ARBA" id="ARBA00004141"/>
    </source>
</evidence>
<evidence type="ECO:0000313" key="7">
    <source>
        <dbReference type="Proteomes" id="UP000062255"/>
    </source>
</evidence>
<dbReference type="Proteomes" id="UP000062255">
    <property type="component" value="Chromosome"/>
</dbReference>
<reference evidence="6 7" key="1">
    <citation type="submission" date="2015-07" db="EMBL/GenBank/DDBJ databases">
        <title>Complete genome sequence of Mycobacterium goodii X7B, a facultative thermophilic biodesulfurizing bacterium.</title>
        <authorList>
            <person name="Yu B."/>
            <person name="Li F."/>
            <person name="Xu P."/>
        </authorList>
    </citation>
    <scope>NUCLEOTIDE SEQUENCE [LARGE SCALE GENOMIC DNA]</scope>
    <source>
        <strain evidence="6 7">X7B</strain>
    </source>
</reference>
<dbReference type="OrthoDB" id="958273at2"/>
<name>A0A0K0X4T3_MYCGD</name>
<comment type="subcellular location">
    <subcellularLocation>
        <location evidence="1">Membrane</location>
        <topology evidence="1">Multi-pass membrane protein</topology>
    </subcellularLocation>
</comment>
<feature type="transmembrane region" description="Helical" evidence="5">
    <location>
        <begin position="45"/>
        <end position="67"/>
    </location>
</feature>
<accession>A0A0K0X4T3</accession>
<proteinExistence type="predicted"/>
<keyword evidence="2 5" id="KW-0812">Transmembrane</keyword>
<sequence length="310" mass="33149">MDAQQPAHRHPPPGGRVRRVKPNVFAVVMSSGIVSIAAADHGLDVVSVALAVLALVALPVLMYLAAARWSTFDMGDIDTVMALYTYVAACSVLTARFAGYPWSVWVFGPLALSGWLALAPIVVRRMKRLGLTGMRDRARGLWELASVATSGLAVVTLAGGILFWAFVFWVLALCVYVMITSLVAWRAFVEPAVRRNVPSDHWILMGGAAIATVAGEHIHSTLDPGPIAHAVLVVTVVTLGVATVQLVPLAITGWRQLNDWPAVFPLGMYSAASFAVAVETGWHALVIVSQVFLGIAVAAWLLTAATRVRR</sequence>
<feature type="transmembrane region" description="Helical" evidence="5">
    <location>
        <begin position="201"/>
        <end position="220"/>
    </location>
</feature>
<dbReference type="PATRIC" id="fig|134601.6.peg.2394"/>
<dbReference type="STRING" id="134601.AFA91_11495"/>
<evidence type="ECO:0000256" key="5">
    <source>
        <dbReference type="SAM" id="Phobius"/>
    </source>
</evidence>
<dbReference type="AlphaFoldDB" id="A0A0K0X4T3"/>
<dbReference type="InterPro" id="IPR038665">
    <property type="entry name" value="Voltage-dep_anion_channel_sf"/>
</dbReference>
<keyword evidence="3 5" id="KW-1133">Transmembrane helix</keyword>
<dbReference type="GO" id="GO:0016020">
    <property type="term" value="C:membrane"/>
    <property type="evidence" value="ECO:0007669"/>
    <property type="project" value="UniProtKB-SubCell"/>
</dbReference>